<dbReference type="KEGG" id="hcu:MUN79_05720"/>
<accession>A0A8T9QF34</accession>
<reference evidence="1" key="1">
    <citation type="submission" date="2022-04" db="EMBL/GenBank/DDBJ databases">
        <title>Hymenobacter sp. isolated from the air.</title>
        <authorList>
            <person name="Won M."/>
            <person name="Lee C.-M."/>
            <person name="Woen H.-Y."/>
            <person name="Kwon S.-W."/>
        </authorList>
    </citation>
    <scope>NUCLEOTIDE SEQUENCE</scope>
    <source>
        <strain evidence="1">5116S-3</strain>
    </source>
</reference>
<keyword evidence="2" id="KW-1185">Reference proteome</keyword>
<protein>
    <submittedName>
        <fullName evidence="1">Uncharacterized protein</fullName>
    </submittedName>
</protein>
<evidence type="ECO:0000313" key="2">
    <source>
        <dbReference type="Proteomes" id="UP000831796"/>
    </source>
</evidence>
<organism evidence="1 2">
    <name type="scientific">Hymenobacter cellulosilyticus</name>
    <dbReference type="NCBI Taxonomy" id="2932248"/>
    <lineage>
        <taxon>Bacteria</taxon>
        <taxon>Pseudomonadati</taxon>
        <taxon>Bacteroidota</taxon>
        <taxon>Cytophagia</taxon>
        <taxon>Cytophagales</taxon>
        <taxon>Hymenobacteraceae</taxon>
        <taxon>Hymenobacter</taxon>
    </lineage>
</organism>
<name>A0A8T9QF34_9BACT</name>
<evidence type="ECO:0000313" key="1">
    <source>
        <dbReference type="EMBL" id="UOQ73443.1"/>
    </source>
</evidence>
<dbReference type="Proteomes" id="UP000831796">
    <property type="component" value="Chromosome"/>
</dbReference>
<sequence>MWLLSLVFFVGFRWRYFAEPAFLLYPLIVWQRLRELGRGGGRASVAEAAAE</sequence>
<proteinExistence type="predicted"/>
<dbReference type="EMBL" id="CP095046">
    <property type="protein sequence ID" value="UOQ73443.1"/>
    <property type="molecule type" value="Genomic_DNA"/>
</dbReference>
<dbReference type="RefSeq" id="WP_244676795.1">
    <property type="nucleotide sequence ID" value="NZ_CP095046.1"/>
</dbReference>
<dbReference type="AlphaFoldDB" id="A0A8T9QF34"/>
<gene>
    <name evidence="1" type="ORF">MUN79_05720</name>
</gene>